<sequence>MFEGDVPFTNVELFAIGLTMFVAHTVIGDKTQRHSSQYNSSMKLAENNPKRKKGDFLRKYGTRVVLIITHSGRNDPFLFFFFIFNDLGVLGSFIKQRKQKKHYHKSIKASIIAIKRASEQHIERSSTNLPYENRSRSSFNSSQFDEIARVMYQAAGFQIHEHHS</sequence>
<evidence type="ECO:0000313" key="2">
    <source>
        <dbReference type="EMBL" id="CAR98288.1"/>
    </source>
</evidence>
<reference evidence="2 3" key="2">
    <citation type="journal article" date="2011" name="PLoS Genet.">
        <title>Caenorhabditis briggsae recombinant inbred line genotypes reveal inter-strain incompatibility and the evolution of recombination.</title>
        <authorList>
            <person name="Ross J.A."/>
            <person name="Koboldt D.C."/>
            <person name="Staisch J.E."/>
            <person name="Chamberlin H.M."/>
            <person name="Gupta B.P."/>
            <person name="Miller R.D."/>
            <person name="Baird S.E."/>
            <person name="Haag E.S."/>
        </authorList>
    </citation>
    <scope>NUCLEOTIDE SEQUENCE [LARGE SCALE GENOMIC DNA]</scope>
    <source>
        <strain evidence="2 3">AF16</strain>
    </source>
</reference>
<reference evidence="2 3" key="1">
    <citation type="journal article" date="2003" name="PLoS Biol.">
        <title>The genome sequence of Caenorhabditis briggsae: a platform for comparative genomics.</title>
        <authorList>
            <person name="Stein L.D."/>
            <person name="Bao Z."/>
            <person name="Blasiar D."/>
            <person name="Blumenthal T."/>
            <person name="Brent M.R."/>
            <person name="Chen N."/>
            <person name="Chinwalla A."/>
            <person name="Clarke L."/>
            <person name="Clee C."/>
            <person name="Coghlan A."/>
            <person name="Coulson A."/>
            <person name="D'Eustachio P."/>
            <person name="Fitch D.H."/>
            <person name="Fulton L.A."/>
            <person name="Fulton R.E."/>
            <person name="Griffiths-Jones S."/>
            <person name="Harris T.W."/>
            <person name="Hillier L.W."/>
            <person name="Kamath R."/>
            <person name="Kuwabara P.E."/>
            <person name="Mardis E.R."/>
            <person name="Marra M.A."/>
            <person name="Miner T.L."/>
            <person name="Minx P."/>
            <person name="Mullikin J.C."/>
            <person name="Plumb R.W."/>
            <person name="Rogers J."/>
            <person name="Schein J.E."/>
            <person name="Sohrmann M."/>
            <person name="Spieth J."/>
            <person name="Stajich J.E."/>
            <person name="Wei C."/>
            <person name="Willey D."/>
            <person name="Wilson R.K."/>
            <person name="Durbin R."/>
            <person name="Waterston R.H."/>
        </authorList>
    </citation>
    <scope>NUCLEOTIDE SEQUENCE [LARGE SCALE GENOMIC DNA]</scope>
    <source>
        <strain evidence="2 3">AF16</strain>
    </source>
</reference>
<dbReference type="EMBL" id="HE601409">
    <property type="protein sequence ID" value="CAR98288.1"/>
    <property type="molecule type" value="Genomic_DNA"/>
</dbReference>
<keyword evidence="1" id="KW-0812">Transmembrane</keyword>
<organism evidence="2 3">
    <name type="scientific">Caenorhabditis briggsae</name>
    <dbReference type="NCBI Taxonomy" id="6238"/>
    <lineage>
        <taxon>Eukaryota</taxon>
        <taxon>Metazoa</taxon>
        <taxon>Ecdysozoa</taxon>
        <taxon>Nematoda</taxon>
        <taxon>Chromadorea</taxon>
        <taxon>Rhabditida</taxon>
        <taxon>Rhabditina</taxon>
        <taxon>Rhabditomorpha</taxon>
        <taxon>Rhabditoidea</taxon>
        <taxon>Rhabditidae</taxon>
        <taxon>Peloderinae</taxon>
        <taxon>Caenorhabditis</taxon>
    </lineage>
</organism>
<dbReference type="GeneID" id="68919312"/>
<dbReference type="KEGG" id="cbr:CBG_27863"/>
<evidence type="ECO:0000256" key="1">
    <source>
        <dbReference type="SAM" id="Phobius"/>
    </source>
</evidence>
<dbReference type="RefSeq" id="XP_045097861.1">
    <property type="nucleotide sequence ID" value="XM_045240087.1"/>
</dbReference>
<dbReference type="AlphaFoldDB" id="B6IEF8"/>
<dbReference type="Proteomes" id="UP000008549">
    <property type="component" value="Unassembled WGS sequence"/>
</dbReference>
<keyword evidence="3" id="KW-1185">Reference proteome</keyword>
<proteinExistence type="predicted"/>
<dbReference type="HOGENOM" id="CLU_1620526_0_0_1"/>
<protein>
    <submittedName>
        <fullName evidence="2">Protein CBG27863</fullName>
    </submittedName>
</protein>
<evidence type="ECO:0000313" key="3">
    <source>
        <dbReference type="Proteomes" id="UP000008549"/>
    </source>
</evidence>
<dbReference type="InParanoid" id="B6IEF8"/>
<keyword evidence="1" id="KW-1133">Transmembrane helix</keyword>
<accession>B6IEF8</accession>
<dbReference type="CTD" id="68919312"/>
<gene>
    <name evidence="2" type="ORF">CBG27863</name>
    <name evidence="2" type="ORF">CBG_27863</name>
</gene>
<keyword evidence="1" id="KW-0472">Membrane</keyword>
<feature type="transmembrane region" description="Helical" evidence="1">
    <location>
        <begin position="77"/>
        <end position="94"/>
    </location>
</feature>
<name>B6IEF8_CAEBR</name>